<evidence type="ECO:0000256" key="4">
    <source>
        <dbReference type="ARBA" id="ARBA00022741"/>
    </source>
</evidence>
<evidence type="ECO:0000256" key="2">
    <source>
        <dbReference type="ARBA" id="ARBA00005983"/>
    </source>
</evidence>
<dbReference type="InterPro" id="IPR017438">
    <property type="entry name" value="ATP-NAD_kinase_N"/>
</dbReference>
<sequence>MGPLSDDDRGADAPDPVEAAAPDDTIREPEDVAPDTTDGEGGEARRVDAAGHTAPISEGGRRPNPKAALVYNPIKVDADELRASVTRLAAEAGWVEPLFYETTVDDLGDDVTRQALAEEVDAVLVAGGDGTVRAVSEAMTGSGVPLTIVPSGTGNLLARNLRLPLDDAETMIRATFDGETLPIDVGFAKITRTNAGTEERAFVVMGGIGLDAAMIANTNGDLKKKVGWVAYVDGAARSLVGAKPFPVMYQLPGHRMHRANVQSVLIANCGSLPAGLELIPEASVTDGQLDVVVVQPKGPFGWLLVWRRVAWDNSVLRRFRAGRKFLALTTEDNAVRYTRGVGIDIATPSAQPVQLDGDEFGEGTHLHCRVETGGLLVTVPRGHSVTAV</sequence>
<dbReference type="Pfam" id="PF00781">
    <property type="entry name" value="DAGK_cat"/>
    <property type="match status" value="1"/>
</dbReference>
<dbReference type="InterPro" id="IPR001206">
    <property type="entry name" value="Diacylglycerol_kinase_cat_dom"/>
</dbReference>
<dbReference type="InterPro" id="IPR045540">
    <property type="entry name" value="YegS/DAGK_C"/>
</dbReference>
<keyword evidence="14" id="KW-1185">Reference proteome</keyword>
<dbReference type="AlphaFoldDB" id="A0A5C8HVM2"/>
<dbReference type="EMBL" id="FOQZ01000002">
    <property type="protein sequence ID" value="SFI46998.1"/>
    <property type="molecule type" value="Genomic_DNA"/>
</dbReference>
<dbReference type="Pfam" id="PF19279">
    <property type="entry name" value="YegS_C"/>
    <property type="match status" value="1"/>
</dbReference>
<name>A0A5C8HVM2_9MICO</name>
<protein>
    <submittedName>
        <fullName evidence="11">Diacylglycerol kinase family enzyme</fullName>
    </submittedName>
    <submittedName>
        <fullName evidence="12">Sphingosine kinase</fullName>
    </submittedName>
</protein>
<keyword evidence="5 12" id="KW-0418">Kinase</keyword>
<dbReference type="RefSeq" id="WP_028496469.1">
    <property type="nucleotide sequence ID" value="NZ_BKAH01000006.1"/>
</dbReference>
<evidence type="ECO:0000256" key="1">
    <source>
        <dbReference type="ARBA" id="ARBA00001946"/>
    </source>
</evidence>
<reference evidence="11 13" key="1">
    <citation type="submission" date="2016-10" db="EMBL/GenBank/DDBJ databases">
        <authorList>
            <person name="Varghese N."/>
            <person name="Submissions S."/>
        </authorList>
    </citation>
    <scope>NUCLEOTIDE SEQUENCE [LARGE SCALE GENOMIC DNA]</scope>
    <source>
        <strain evidence="11 13">UNC380MFSha3.1</strain>
    </source>
</reference>
<feature type="compositionally biased region" description="Basic and acidic residues" evidence="9">
    <location>
        <begin position="1"/>
        <end position="12"/>
    </location>
</feature>
<evidence type="ECO:0000256" key="8">
    <source>
        <dbReference type="ARBA" id="ARBA00023264"/>
    </source>
</evidence>
<dbReference type="Proteomes" id="UP000321949">
    <property type="component" value="Unassembled WGS sequence"/>
</dbReference>
<comment type="caution">
    <text evidence="12">The sequence shown here is derived from an EMBL/GenBank/DDBJ whole genome shotgun (WGS) entry which is preliminary data.</text>
</comment>
<evidence type="ECO:0000256" key="6">
    <source>
        <dbReference type="ARBA" id="ARBA00022840"/>
    </source>
</evidence>
<evidence type="ECO:0000256" key="9">
    <source>
        <dbReference type="SAM" id="MobiDB-lite"/>
    </source>
</evidence>
<comment type="similarity">
    <text evidence="2">Belongs to the diacylglycerol/lipid kinase family.</text>
</comment>
<evidence type="ECO:0000313" key="13">
    <source>
        <dbReference type="Proteomes" id="UP000198702"/>
    </source>
</evidence>
<feature type="compositionally biased region" description="Low complexity" evidence="9">
    <location>
        <begin position="13"/>
        <end position="23"/>
    </location>
</feature>
<evidence type="ECO:0000256" key="7">
    <source>
        <dbReference type="ARBA" id="ARBA00023209"/>
    </source>
</evidence>
<dbReference type="EMBL" id="VRSX01000006">
    <property type="protein sequence ID" value="TXK08952.1"/>
    <property type="molecule type" value="Genomic_DNA"/>
</dbReference>
<dbReference type="PANTHER" id="PTHR12358:SF54">
    <property type="entry name" value="SPHINGOSINE KINASE RELATED PROTEIN"/>
    <property type="match status" value="1"/>
</dbReference>
<feature type="compositionally biased region" description="Acidic residues" evidence="9">
    <location>
        <begin position="31"/>
        <end position="41"/>
    </location>
</feature>
<dbReference type="GO" id="GO:0016301">
    <property type="term" value="F:kinase activity"/>
    <property type="evidence" value="ECO:0007669"/>
    <property type="project" value="UniProtKB-KW"/>
</dbReference>
<evidence type="ECO:0000313" key="11">
    <source>
        <dbReference type="EMBL" id="SFI46998.1"/>
    </source>
</evidence>
<feature type="domain" description="DAGKc" evidence="10">
    <location>
        <begin position="62"/>
        <end position="193"/>
    </location>
</feature>
<dbReference type="InterPro" id="IPR016064">
    <property type="entry name" value="NAD/diacylglycerol_kinase_sf"/>
</dbReference>
<dbReference type="PROSITE" id="PS50146">
    <property type="entry name" value="DAGK"/>
    <property type="match status" value="1"/>
</dbReference>
<evidence type="ECO:0000256" key="5">
    <source>
        <dbReference type="ARBA" id="ARBA00022777"/>
    </source>
</evidence>
<evidence type="ECO:0000313" key="14">
    <source>
        <dbReference type="Proteomes" id="UP000321949"/>
    </source>
</evidence>
<comment type="cofactor">
    <cofactor evidence="1">
        <name>Mg(2+)</name>
        <dbReference type="ChEBI" id="CHEBI:18420"/>
    </cofactor>
</comment>
<keyword evidence="8" id="KW-1208">Phospholipid metabolism</keyword>
<dbReference type="OrthoDB" id="3171056at2"/>
<proteinExistence type="inferred from homology"/>
<dbReference type="SUPFAM" id="SSF111331">
    <property type="entry name" value="NAD kinase/diacylglycerol kinase-like"/>
    <property type="match status" value="1"/>
</dbReference>
<accession>A0A5C8HVM2</accession>
<dbReference type="PANTHER" id="PTHR12358">
    <property type="entry name" value="SPHINGOSINE KINASE"/>
    <property type="match status" value="1"/>
</dbReference>
<dbReference type="InterPro" id="IPR050187">
    <property type="entry name" value="Lipid_Phosphate_FormReg"/>
</dbReference>
<keyword evidence="7" id="KW-0443">Lipid metabolism</keyword>
<keyword evidence="4" id="KW-0547">Nucleotide-binding</keyword>
<dbReference type="Gene3D" id="2.60.200.40">
    <property type="match status" value="1"/>
</dbReference>
<evidence type="ECO:0000313" key="12">
    <source>
        <dbReference type="EMBL" id="TXK08952.1"/>
    </source>
</evidence>
<dbReference type="Gene3D" id="3.40.50.10330">
    <property type="entry name" value="Probable inorganic polyphosphate/atp-NAD kinase, domain 1"/>
    <property type="match status" value="1"/>
</dbReference>
<keyword evidence="6" id="KW-0067">ATP-binding</keyword>
<organism evidence="12 14">
    <name type="scientific">Microbacterium saccharophilum</name>
    <dbReference type="NCBI Taxonomy" id="1213358"/>
    <lineage>
        <taxon>Bacteria</taxon>
        <taxon>Bacillati</taxon>
        <taxon>Actinomycetota</taxon>
        <taxon>Actinomycetes</taxon>
        <taxon>Micrococcales</taxon>
        <taxon>Microbacteriaceae</taxon>
        <taxon>Microbacterium</taxon>
    </lineage>
</organism>
<dbReference type="Proteomes" id="UP000198702">
    <property type="component" value="Unassembled WGS sequence"/>
</dbReference>
<keyword evidence="3" id="KW-0808">Transferase</keyword>
<reference evidence="12 14" key="2">
    <citation type="submission" date="2019-08" db="EMBL/GenBank/DDBJ databases">
        <authorList>
            <person name="Dong K."/>
        </authorList>
    </citation>
    <scope>NUCLEOTIDE SEQUENCE [LARGE SCALE GENOMIC DNA]</scope>
    <source>
        <strain evidence="12 14">K-1</strain>
    </source>
</reference>
<keyword evidence="7" id="KW-0444">Lipid biosynthesis</keyword>
<feature type="region of interest" description="Disordered" evidence="9">
    <location>
        <begin position="1"/>
        <end position="65"/>
    </location>
</feature>
<evidence type="ECO:0000259" key="10">
    <source>
        <dbReference type="PROSITE" id="PS50146"/>
    </source>
</evidence>
<keyword evidence="7" id="KW-0594">Phospholipid biosynthesis</keyword>
<dbReference type="GO" id="GO:0005524">
    <property type="term" value="F:ATP binding"/>
    <property type="evidence" value="ECO:0007669"/>
    <property type="project" value="UniProtKB-KW"/>
</dbReference>
<gene>
    <name evidence="12" type="ORF">FVP74_12830</name>
    <name evidence="11" type="ORF">SAMN04487751_1755</name>
</gene>
<evidence type="ECO:0000256" key="3">
    <source>
        <dbReference type="ARBA" id="ARBA00022679"/>
    </source>
</evidence>
<dbReference type="GO" id="GO:0008654">
    <property type="term" value="P:phospholipid biosynthetic process"/>
    <property type="evidence" value="ECO:0007669"/>
    <property type="project" value="UniProtKB-KW"/>
</dbReference>